<evidence type="ECO:0000313" key="3">
    <source>
        <dbReference type="Proteomes" id="UP000245383"/>
    </source>
</evidence>
<gene>
    <name evidence="2" type="ORF">BB561_001124</name>
</gene>
<reference evidence="2 3" key="1">
    <citation type="journal article" date="2018" name="MBio">
        <title>Comparative Genomics Reveals the Core Gene Toolbox for the Fungus-Insect Symbiosis.</title>
        <authorList>
            <person name="Wang Y."/>
            <person name="Stata M."/>
            <person name="Wang W."/>
            <person name="Stajich J.E."/>
            <person name="White M.M."/>
            <person name="Moncalvo J.M."/>
        </authorList>
    </citation>
    <scope>NUCLEOTIDE SEQUENCE [LARGE SCALE GENOMIC DNA]</scope>
    <source>
        <strain evidence="2 3">SWE-8-4</strain>
    </source>
</reference>
<comment type="similarity">
    <text evidence="1">Belongs to the AIM24 family.</text>
</comment>
<dbReference type="Pfam" id="PF01987">
    <property type="entry name" value="AIM24"/>
    <property type="match status" value="1"/>
</dbReference>
<accession>A0A2T9YW39</accession>
<name>A0A2T9YW39_9FUNG</name>
<dbReference type="SUPFAM" id="SSF51219">
    <property type="entry name" value="TRAP-like"/>
    <property type="match status" value="1"/>
</dbReference>
<evidence type="ECO:0000256" key="1">
    <source>
        <dbReference type="RuleBase" id="RU363045"/>
    </source>
</evidence>
<keyword evidence="1" id="KW-0496">Mitochondrion</keyword>
<dbReference type="InterPro" id="IPR016031">
    <property type="entry name" value="Trp_RNA-bd_attenuator-like_dom"/>
</dbReference>
<evidence type="ECO:0000313" key="2">
    <source>
        <dbReference type="EMBL" id="PVU96514.1"/>
    </source>
</evidence>
<comment type="subcellular location">
    <subcellularLocation>
        <location evidence="1">Mitochondrion</location>
    </subcellularLocation>
</comment>
<dbReference type="InterPro" id="IPR036983">
    <property type="entry name" value="AIM24_sf"/>
</dbReference>
<dbReference type="OrthoDB" id="1705416at2759"/>
<dbReference type="InterPro" id="IPR002838">
    <property type="entry name" value="AIM24"/>
</dbReference>
<comment type="caution">
    <text evidence="2">The sequence shown here is derived from an EMBL/GenBank/DDBJ whole genome shotgun (WGS) entry which is preliminary data.</text>
</comment>
<dbReference type="Gene3D" id="3.60.160.10">
    <property type="entry name" value="Mitochondrial biogenesis AIM24"/>
    <property type="match status" value="1"/>
</dbReference>
<dbReference type="Proteomes" id="UP000245383">
    <property type="component" value="Unassembled WGS sequence"/>
</dbReference>
<protein>
    <recommendedName>
        <fullName evidence="1">Altered inheritance of mitochondria protein 24, mitochondrial</fullName>
    </recommendedName>
</protein>
<dbReference type="GO" id="GO:0005739">
    <property type="term" value="C:mitochondrion"/>
    <property type="evidence" value="ECO:0007669"/>
    <property type="project" value="UniProtKB-SubCell"/>
</dbReference>
<proteinExistence type="inferred from homology"/>
<dbReference type="EMBL" id="MBFR01000030">
    <property type="protein sequence ID" value="PVU96514.1"/>
    <property type="molecule type" value="Genomic_DNA"/>
</dbReference>
<sequence length="361" mass="39706">MIPRCYFYKNSAFIASLNKFNFTIPVSSLLNNPYKPFTSAYYSSPRASFSSAPNSSASIPEKDSNLLSGKNSSFISGFTSFVSGANTPPVSEPSFEKIDSSFGPLILSNLPAYSKYVIINGNLVGKSKTVLFKKKLSGLRITSLFDFLIGRKIINSHISTQEIAGDTIIAPLLPGDVAHIQMSGAIDYFVNKKNLLAHSPFLQISLSLDSNLPFSDGVFGFDRIAGIGSFLLSSESSLFKISLAENQEYFLDSDYVICYDNISAKNPTKSTKNNIAVWISTKSKSLANYTIFFIKSLTIRNGIFAYDLTKSLLYKINRLFKRGINVPSLVKVYGPGDIYISSKSKNTIANKIKRSISNKSE</sequence>
<keyword evidence="3" id="KW-1185">Reference proteome</keyword>
<organism evidence="2 3">
    <name type="scientific">Smittium simulii</name>
    <dbReference type="NCBI Taxonomy" id="133385"/>
    <lineage>
        <taxon>Eukaryota</taxon>
        <taxon>Fungi</taxon>
        <taxon>Fungi incertae sedis</taxon>
        <taxon>Zoopagomycota</taxon>
        <taxon>Kickxellomycotina</taxon>
        <taxon>Harpellomycetes</taxon>
        <taxon>Harpellales</taxon>
        <taxon>Legeriomycetaceae</taxon>
        <taxon>Smittium</taxon>
    </lineage>
</organism>
<dbReference type="AlphaFoldDB" id="A0A2T9YW39"/>
<dbReference type="STRING" id="133385.A0A2T9YW39"/>